<proteinExistence type="predicted"/>
<evidence type="ECO:0000259" key="3">
    <source>
        <dbReference type="Pfam" id="PF13505"/>
    </source>
</evidence>
<feature type="signal peptide" evidence="2">
    <location>
        <begin position="1"/>
        <end position="19"/>
    </location>
</feature>
<name>A0AAX1N856_9BACT</name>
<dbReference type="SUPFAM" id="SSF56925">
    <property type="entry name" value="OMPA-like"/>
    <property type="match status" value="1"/>
</dbReference>
<dbReference type="RefSeq" id="WP_169665415.1">
    <property type="nucleotide sequence ID" value="NZ_CP076132.1"/>
</dbReference>
<dbReference type="Proteomes" id="UP000678679">
    <property type="component" value="Chromosome 1"/>
</dbReference>
<protein>
    <submittedName>
        <fullName evidence="4">Porin family protein</fullName>
    </submittedName>
</protein>
<dbReference type="Gene3D" id="2.40.160.20">
    <property type="match status" value="1"/>
</dbReference>
<keyword evidence="1 2" id="KW-0732">Signal</keyword>
<dbReference type="KEGG" id="fya:KMW28_09115"/>
<feature type="domain" description="Outer membrane protein beta-barrel" evidence="3">
    <location>
        <begin position="6"/>
        <end position="195"/>
    </location>
</feature>
<sequence length="201" mass="22189">MKKLTLFFLLGLFSTVLHAQDKKFSIGLGPGVSITNFKSGVDKSKGTGFNYFFNAFYKITPRISGGIEYEWVGVDLKFDYPPYDAAEIERTTITNISIKGFYHFGNNDLRPYVGCGAGYYTVNPGKASFPNPLPNGPEKIVIEAETKSAGGFAPEVGLNYKGFHVAALYHVVAGVDTSFSNDLITYTNLEFRASYNIYFGF</sequence>
<dbReference type="InterPro" id="IPR011250">
    <property type="entry name" value="OMP/PagP_B-barrel"/>
</dbReference>
<evidence type="ECO:0000313" key="4">
    <source>
        <dbReference type="EMBL" id="QWG03720.1"/>
    </source>
</evidence>
<dbReference type="InterPro" id="IPR027385">
    <property type="entry name" value="Beta-barrel_OMP"/>
</dbReference>
<keyword evidence="5" id="KW-1185">Reference proteome</keyword>
<evidence type="ECO:0000256" key="1">
    <source>
        <dbReference type="ARBA" id="ARBA00022729"/>
    </source>
</evidence>
<dbReference type="AlphaFoldDB" id="A0AAX1N856"/>
<accession>A0AAX1N856</accession>
<organism evidence="4 5">
    <name type="scientific">Flammeovirga yaeyamensis</name>
    <dbReference type="NCBI Taxonomy" id="367791"/>
    <lineage>
        <taxon>Bacteria</taxon>
        <taxon>Pseudomonadati</taxon>
        <taxon>Bacteroidota</taxon>
        <taxon>Cytophagia</taxon>
        <taxon>Cytophagales</taxon>
        <taxon>Flammeovirgaceae</taxon>
        <taxon>Flammeovirga</taxon>
    </lineage>
</organism>
<dbReference type="Pfam" id="PF13505">
    <property type="entry name" value="OMP_b-brl"/>
    <property type="match status" value="1"/>
</dbReference>
<gene>
    <name evidence="4" type="ORF">KMW28_09115</name>
</gene>
<dbReference type="EMBL" id="CP076132">
    <property type="protein sequence ID" value="QWG03720.1"/>
    <property type="molecule type" value="Genomic_DNA"/>
</dbReference>
<evidence type="ECO:0000313" key="5">
    <source>
        <dbReference type="Proteomes" id="UP000678679"/>
    </source>
</evidence>
<reference evidence="4 5" key="1">
    <citation type="submission" date="2021-05" db="EMBL/GenBank/DDBJ databases">
        <title>Comparative genomic studies on the polysaccharide-degrading batcterial strains of the Flammeovirga genus.</title>
        <authorList>
            <person name="Zewei F."/>
            <person name="Zheng Z."/>
            <person name="Yu L."/>
            <person name="Ruyue G."/>
            <person name="Yanhong M."/>
            <person name="Yuanyuan C."/>
            <person name="Jingyan G."/>
            <person name="Wenjun H."/>
        </authorList>
    </citation>
    <scope>NUCLEOTIDE SEQUENCE [LARGE SCALE GENOMIC DNA]</scope>
    <source>
        <strain evidence="4 5">NBRC:100898</strain>
    </source>
</reference>
<evidence type="ECO:0000256" key="2">
    <source>
        <dbReference type="SAM" id="SignalP"/>
    </source>
</evidence>
<feature type="chain" id="PRO_5043399050" evidence="2">
    <location>
        <begin position="20"/>
        <end position="201"/>
    </location>
</feature>